<evidence type="ECO:0008006" key="9">
    <source>
        <dbReference type="Google" id="ProtNLM"/>
    </source>
</evidence>
<comment type="caution">
    <text evidence="7">The sequence shown here is derived from an EMBL/GenBank/DDBJ whole genome shotgun (WGS) entry which is preliminary data.</text>
</comment>
<dbReference type="PANTHER" id="PTHR21338">
    <property type="entry name" value="MITOCHONDRIAL RIBOSOMAL PROTEIN L41"/>
    <property type="match status" value="1"/>
</dbReference>
<dbReference type="InterPro" id="IPR019189">
    <property type="entry name" value="Ribosomal_mL41"/>
</dbReference>
<keyword evidence="3" id="KW-0809">Transit peptide</keyword>
<keyword evidence="6" id="KW-0687">Ribonucleoprotein</keyword>
<keyword evidence="4" id="KW-0689">Ribosomal protein</keyword>
<name>A0ABR4NE45_9FUNG</name>
<reference evidence="7 8" key="1">
    <citation type="submission" date="2023-09" db="EMBL/GenBank/DDBJ databases">
        <title>Pangenome analysis of Batrachochytrium dendrobatidis and related Chytrids.</title>
        <authorList>
            <person name="Yacoub M.N."/>
            <person name="Stajich J.E."/>
            <person name="James T.Y."/>
        </authorList>
    </citation>
    <scope>NUCLEOTIDE SEQUENCE [LARGE SCALE GENOMIC DNA]</scope>
    <source>
        <strain evidence="7 8">JEL0888</strain>
    </source>
</reference>
<dbReference type="Pfam" id="PF09809">
    <property type="entry name" value="MRP-L27"/>
    <property type="match status" value="1"/>
</dbReference>
<sequence length="143" mass="16068">MDVVRALVRGATRGPLTPKHGNKNYYKGTRSGRMGHWTKRGQYIIEPWRVRQFVVPELAGFQLKPFVSPKADDDVRKSHSLVDYFTAPESLDPQLAQACLQTAEDAFSRIRAPKKNTYFPGKPRAHKPRILKEVSSVAPVPAA</sequence>
<dbReference type="PANTHER" id="PTHR21338:SF0">
    <property type="entry name" value="LARGE RIBOSOMAL SUBUNIT PROTEIN ML41"/>
    <property type="match status" value="1"/>
</dbReference>
<proteinExistence type="inferred from homology"/>
<evidence type="ECO:0000313" key="7">
    <source>
        <dbReference type="EMBL" id="KAL2917744.1"/>
    </source>
</evidence>
<gene>
    <name evidence="7" type="ORF">HK105_202617</name>
</gene>
<keyword evidence="8" id="KW-1185">Reference proteome</keyword>
<dbReference type="Proteomes" id="UP001527925">
    <property type="component" value="Unassembled WGS sequence"/>
</dbReference>
<accession>A0ABR4NE45</accession>
<evidence type="ECO:0000313" key="8">
    <source>
        <dbReference type="Proteomes" id="UP001527925"/>
    </source>
</evidence>
<evidence type="ECO:0000256" key="6">
    <source>
        <dbReference type="ARBA" id="ARBA00023274"/>
    </source>
</evidence>
<evidence type="ECO:0000256" key="3">
    <source>
        <dbReference type="ARBA" id="ARBA00022946"/>
    </source>
</evidence>
<keyword evidence="5" id="KW-0496">Mitochondrion</keyword>
<organism evidence="7 8">
    <name type="scientific">Polyrhizophydium stewartii</name>
    <dbReference type="NCBI Taxonomy" id="2732419"/>
    <lineage>
        <taxon>Eukaryota</taxon>
        <taxon>Fungi</taxon>
        <taxon>Fungi incertae sedis</taxon>
        <taxon>Chytridiomycota</taxon>
        <taxon>Chytridiomycota incertae sedis</taxon>
        <taxon>Chytridiomycetes</taxon>
        <taxon>Rhizophydiales</taxon>
        <taxon>Rhizophydiales incertae sedis</taxon>
        <taxon>Polyrhizophydium</taxon>
    </lineage>
</organism>
<dbReference type="EMBL" id="JADGIZ020000009">
    <property type="protein sequence ID" value="KAL2917744.1"/>
    <property type="molecule type" value="Genomic_DNA"/>
</dbReference>
<evidence type="ECO:0000256" key="4">
    <source>
        <dbReference type="ARBA" id="ARBA00022980"/>
    </source>
</evidence>
<evidence type="ECO:0000256" key="2">
    <source>
        <dbReference type="ARBA" id="ARBA00010152"/>
    </source>
</evidence>
<comment type="subcellular location">
    <subcellularLocation>
        <location evidence="1">Mitochondrion</location>
    </subcellularLocation>
</comment>
<evidence type="ECO:0000256" key="1">
    <source>
        <dbReference type="ARBA" id="ARBA00004173"/>
    </source>
</evidence>
<protein>
    <recommendedName>
        <fullName evidence="9">Mitochondrial ribosomal protein L27</fullName>
    </recommendedName>
</protein>
<evidence type="ECO:0000256" key="5">
    <source>
        <dbReference type="ARBA" id="ARBA00023128"/>
    </source>
</evidence>
<comment type="similarity">
    <text evidence="2">Belongs to the mitochondrion-specific ribosomal protein mL41 family.</text>
</comment>